<dbReference type="PANTHER" id="PTHR43179">
    <property type="entry name" value="RHAMNOSYLTRANSFERASE WBBL"/>
    <property type="match status" value="1"/>
</dbReference>
<organism evidence="5 6">
    <name type="scientific">Acetobacter conturbans</name>
    <dbReference type="NCBI Taxonomy" id="1737472"/>
    <lineage>
        <taxon>Bacteria</taxon>
        <taxon>Pseudomonadati</taxon>
        <taxon>Pseudomonadota</taxon>
        <taxon>Alphaproteobacteria</taxon>
        <taxon>Acetobacterales</taxon>
        <taxon>Acetobacteraceae</taxon>
        <taxon>Acetobacter</taxon>
    </lineage>
</organism>
<evidence type="ECO:0000256" key="2">
    <source>
        <dbReference type="ARBA" id="ARBA00022676"/>
    </source>
</evidence>
<dbReference type="InterPro" id="IPR001173">
    <property type="entry name" value="Glyco_trans_2-like"/>
</dbReference>
<comment type="caution">
    <text evidence="5">The sequence shown here is derived from an EMBL/GenBank/DDBJ whole genome shotgun (WGS) entry which is preliminary data.</text>
</comment>
<sequence length="319" mass="36323">MANNRLEMGYVRSKMINDKKNTEIAICIPTYKRYKLLKKLISSINKNENTVIIVGNNDNVSVFEDHDFGEADREKFTEIFVTERGVTAVRNTLIQYCLTEFVNLQWVVFIDDDQVPSPDWLQELMKVAEKTKADLIGGPVAKVPSIETYWGEGATNTSYLPVKEGYVDMLNEGGNLAIATAFLRRLERKPFDPNFGKSGGEDFEFFLFAFKSGAKLAWAPKAEVTEIIPKDRLTLSGLVFRSLSTGMYQTKAEMKYNTKKDIFYRIMKRLLLLPAYTARDLLKYRRLNVCLSLFVRKLSSIVGACFGLCDLSISRYGQN</sequence>
<reference evidence="5 6" key="1">
    <citation type="journal article" date="2020" name="Int. J. Syst. Evol. Microbiol.">
        <title>Novel acetic acid bacteria from cider fermentations: Acetobacter conturbans sp. nov. and Acetobacter fallax sp. nov.</title>
        <authorList>
            <person name="Sombolestani A.S."/>
            <person name="Cleenwerck I."/>
            <person name="Cnockaert M."/>
            <person name="Borremans W."/>
            <person name="Wieme A.D."/>
            <person name="De Vuyst L."/>
            <person name="Vandamme P."/>
        </authorList>
    </citation>
    <scope>NUCLEOTIDE SEQUENCE [LARGE SCALE GENOMIC DNA]</scope>
    <source>
        <strain evidence="5 6">LMG 1627</strain>
    </source>
</reference>
<dbReference type="Pfam" id="PF00535">
    <property type="entry name" value="Glycos_transf_2"/>
    <property type="match status" value="1"/>
</dbReference>
<evidence type="ECO:0000256" key="3">
    <source>
        <dbReference type="ARBA" id="ARBA00022679"/>
    </source>
</evidence>
<name>A0ABX0K1B3_9PROT</name>
<dbReference type="InterPro" id="IPR029044">
    <property type="entry name" value="Nucleotide-diphossugar_trans"/>
</dbReference>
<keyword evidence="3" id="KW-0808">Transferase</keyword>
<keyword evidence="6" id="KW-1185">Reference proteome</keyword>
<dbReference type="SUPFAM" id="SSF53448">
    <property type="entry name" value="Nucleotide-diphospho-sugar transferases"/>
    <property type="match status" value="1"/>
</dbReference>
<gene>
    <name evidence="5" type="ORF">GOB81_07460</name>
</gene>
<evidence type="ECO:0000259" key="4">
    <source>
        <dbReference type="Pfam" id="PF00535"/>
    </source>
</evidence>
<protein>
    <submittedName>
        <fullName evidence="5">Glycosyltransferase</fullName>
    </submittedName>
</protein>
<comment type="similarity">
    <text evidence="1">Belongs to the glycosyltransferase 2 family.</text>
</comment>
<dbReference type="EMBL" id="WOSY01000005">
    <property type="protein sequence ID" value="NHN88465.1"/>
    <property type="molecule type" value="Genomic_DNA"/>
</dbReference>
<dbReference type="Gene3D" id="3.90.550.10">
    <property type="entry name" value="Spore Coat Polysaccharide Biosynthesis Protein SpsA, Chain A"/>
    <property type="match status" value="1"/>
</dbReference>
<evidence type="ECO:0000313" key="5">
    <source>
        <dbReference type="EMBL" id="NHN88465.1"/>
    </source>
</evidence>
<dbReference type="Proteomes" id="UP000631653">
    <property type="component" value="Unassembled WGS sequence"/>
</dbReference>
<dbReference type="CDD" id="cd00761">
    <property type="entry name" value="Glyco_tranf_GTA_type"/>
    <property type="match status" value="1"/>
</dbReference>
<dbReference type="PANTHER" id="PTHR43179:SF12">
    <property type="entry name" value="GALACTOFURANOSYLTRANSFERASE GLFT2"/>
    <property type="match status" value="1"/>
</dbReference>
<keyword evidence="2" id="KW-0328">Glycosyltransferase</keyword>
<accession>A0ABX0K1B3</accession>
<feature type="domain" description="Glycosyltransferase 2-like" evidence="4">
    <location>
        <begin position="26"/>
        <end position="185"/>
    </location>
</feature>
<evidence type="ECO:0000313" key="6">
    <source>
        <dbReference type="Proteomes" id="UP000631653"/>
    </source>
</evidence>
<proteinExistence type="inferred from homology"/>
<evidence type="ECO:0000256" key="1">
    <source>
        <dbReference type="ARBA" id="ARBA00006739"/>
    </source>
</evidence>